<keyword evidence="10" id="KW-1185">Reference proteome</keyword>
<evidence type="ECO:0000256" key="4">
    <source>
        <dbReference type="ARBA" id="ARBA00022692"/>
    </source>
</evidence>
<feature type="transmembrane region" description="Helical" evidence="7">
    <location>
        <begin position="59"/>
        <end position="80"/>
    </location>
</feature>
<comment type="caution">
    <text evidence="9">The sequence shown here is derived from an EMBL/GenBank/DDBJ whole genome shotgun (WGS) entry which is preliminary data.</text>
</comment>
<feature type="transmembrane region" description="Helical" evidence="7">
    <location>
        <begin position="29"/>
        <end position="47"/>
    </location>
</feature>
<organism evidence="9 10">
    <name type="scientific">Neobacillus sedimentimangrovi</name>
    <dbReference type="NCBI Taxonomy" id="2699460"/>
    <lineage>
        <taxon>Bacteria</taxon>
        <taxon>Bacillati</taxon>
        <taxon>Bacillota</taxon>
        <taxon>Bacilli</taxon>
        <taxon>Bacillales</taxon>
        <taxon>Bacillaceae</taxon>
        <taxon>Neobacillus</taxon>
    </lineage>
</organism>
<keyword evidence="6 7" id="KW-0472">Membrane</keyword>
<dbReference type="EMBL" id="JAJODE010000026">
    <property type="protein sequence ID" value="MCD4839246.1"/>
    <property type="molecule type" value="Genomic_DNA"/>
</dbReference>
<feature type="transmembrane region" description="Helical" evidence="7">
    <location>
        <begin position="298"/>
        <end position="319"/>
    </location>
</feature>
<sequence>MNDLVLEVGTALILVAFGSIIANKLKFSIIPFLIILGMLVGPHAPQIGIIDLTFIESNAIITFLGRIGVLFLLFYLGLEFSVGKLMKSGRNIVVGGSIYVAINFVLGLLYGFIVGMPWIEALIIAGLLSVSSSAIVAKVLVDLKRTANPETELVLGIILFDDIFLALFLTTMSGVLLAGTTSFLGIFTSVIISVGYMLMFFIIARKGAPLLNKWLNIKSDEIFIIVIFAILFFVAGFSETLHVAEAIGALLLGLVFSETEHRDRIEHLVVPFRDFFGAIFFFSFGLSIDPSTLADAIWLALGAALVTIIGNFVAGMISGRRAGLSHKASTNIGLTIMARGEFSIIVANLGVTAGLNTILTPFTALYVLILAIAGPLMAKESKTIYKYLNKIFKWKKETEKKKIEVPGD</sequence>
<dbReference type="PANTHER" id="PTHR42751:SF4">
    <property type="entry name" value="K(+)_H(+) ANTIPORTER SUBUNIT KHTU"/>
    <property type="match status" value="1"/>
</dbReference>
<keyword evidence="4 7" id="KW-0812">Transmembrane</keyword>
<dbReference type="Pfam" id="PF00999">
    <property type="entry name" value="Na_H_Exchanger"/>
    <property type="match status" value="1"/>
</dbReference>
<dbReference type="InterPro" id="IPR038770">
    <property type="entry name" value="Na+/solute_symporter_sf"/>
</dbReference>
<name>A0ABS8QJ41_9BACI</name>
<feature type="transmembrane region" description="Helical" evidence="7">
    <location>
        <begin position="331"/>
        <end position="352"/>
    </location>
</feature>
<comment type="subcellular location">
    <subcellularLocation>
        <location evidence="1">Membrane</location>
        <topology evidence="1">Multi-pass membrane protein</topology>
    </subcellularLocation>
</comment>
<evidence type="ECO:0000256" key="5">
    <source>
        <dbReference type="ARBA" id="ARBA00022989"/>
    </source>
</evidence>
<evidence type="ECO:0000256" key="3">
    <source>
        <dbReference type="ARBA" id="ARBA00022448"/>
    </source>
</evidence>
<reference evidence="9 10" key="1">
    <citation type="journal article" date="2023" name="Antonie Van Leeuwenhoek">
        <title>Unveiling the genomic potential of a novel thermostable glycoside hydrolases producing Neobacillus sedimentimangrovi UE25.</title>
        <authorList>
            <person name="Ejaz U."/>
            <person name="Saleem F."/>
            <person name="Rashid R."/>
            <person name="Hasan K.A."/>
            <person name="Syed M.N."/>
            <person name="Sohail M."/>
        </authorList>
    </citation>
    <scope>NUCLEOTIDE SEQUENCE [LARGE SCALE GENOMIC DNA]</scope>
    <source>
        <strain evidence="9 10">UE25</strain>
    </source>
</reference>
<gene>
    <name evidence="9" type="ORF">LRS37_10225</name>
</gene>
<feature type="transmembrane region" description="Helical" evidence="7">
    <location>
        <begin position="358"/>
        <end position="378"/>
    </location>
</feature>
<keyword evidence="3" id="KW-0813">Transport</keyword>
<evidence type="ECO:0000259" key="8">
    <source>
        <dbReference type="Pfam" id="PF00999"/>
    </source>
</evidence>
<feature type="transmembrane region" description="Helical" evidence="7">
    <location>
        <begin position="215"/>
        <end position="234"/>
    </location>
</feature>
<evidence type="ECO:0000313" key="9">
    <source>
        <dbReference type="EMBL" id="MCD4839246.1"/>
    </source>
</evidence>
<evidence type="ECO:0000256" key="6">
    <source>
        <dbReference type="ARBA" id="ARBA00023136"/>
    </source>
</evidence>
<comment type="similarity">
    <text evidence="2">Belongs to the monovalent cation:proton antiporter 2 (CPA2) transporter (TC 2.A.37) family.</text>
</comment>
<proteinExistence type="inferred from homology"/>
<dbReference type="RefSeq" id="WP_038539394.1">
    <property type="nucleotide sequence ID" value="NZ_JAAFZF010000003.1"/>
</dbReference>
<dbReference type="PANTHER" id="PTHR42751">
    <property type="entry name" value="SODIUM/HYDROGEN EXCHANGER FAMILY/TRKA DOMAIN PROTEIN"/>
    <property type="match status" value="1"/>
</dbReference>
<feature type="transmembrane region" description="Helical" evidence="7">
    <location>
        <begin position="183"/>
        <end position="203"/>
    </location>
</feature>
<dbReference type="Proteomes" id="UP001162836">
    <property type="component" value="Unassembled WGS sequence"/>
</dbReference>
<keyword evidence="5 7" id="KW-1133">Transmembrane helix</keyword>
<dbReference type="InterPro" id="IPR006153">
    <property type="entry name" value="Cation/H_exchanger_TM"/>
</dbReference>
<feature type="transmembrane region" description="Helical" evidence="7">
    <location>
        <begin position="119"/>
        <end position="141"/>
    </location>
</feature>
<evidence type="ECO:0000256" key="7">
    <source>
        <dbReference type="SAM" id="Phobius"/>
    </source>
</evidence>
<feature type="transmembrane region" description="Helical" evidence="7">
    <location>
        <begin position="6"/>
        <end position="22"/>
    </location>
</feature>
<feature type="transmembrane region" description="Helical" evidence="7">
    <location>
        <begin position="153"/>
        <end position="177"/>
    </location>
</feature>
<feature type="domain" description="Cation/H+ exchanger transmembrane" evidence="8">
    <location>
        <begin position="14"/>
        <end position="376"/>
    </location>
</feature>
<accession>A0ABS8QJ41</accession>
<evidence type="ECO:0000313" key="10">
    <source>
        <dbReference type="Proteomes" id="UP001162836"/>
    </source>
</evidence>
<evidence type="ECO:0000256" key="1">
    <source>
        <dbReference type="ARBA" id="ARBA00004141"/>
    </source>
</evidence>
<feature type="transmembrane region" description="Helical" evidence="7">
    <location>
        <begin position="92"/>
        <end position="113"/>
    </location>
</feature>
<evidence type="ECO:0000256" key="2">
    <source>
        <dbReference type="ARBA" id="ARBA00005551"/>
    </source>
</evidence>
<protein>
    <submittedName>
        <fullName evidence="9">Cation:proton antiporter</fullName>
    </submittedName>
</protein>
<dbReference type="Gene3D" id="1.20.1530.20">
    <property type="match status" value="1"/>
</dbReference>